<feature type="domain" description="Peptidase M1 alanyl aminopeptidase C-terminal" evidence="1">
    <location>
        <begin position="4"/>
        <end position="93"/>
    </location>
</feature>
<dbReference type="AlphaFoldDB" id="A0A2U1KP53"/>
<dbReference type="InterPro" id="IPR037144">
    <property type="entry name" value="Peptidase_M1_pepN_C_sf"/>
</dbReference>
<proteinExistence type="predicted"/>
<gene>
    <name evidence="2" type="ORF">CTI12_AA581570</name>
</gene>
<dbReference type="InterPro" id="IPR024601">
    <property type="entry name" value="Peptidase_M1_pepN_C"/>
</dbReference>
<dbReference type="STRING" id="35608.A0A2U1KP53"/>
<reference evidence="2 3" key="1">
    <citation type="journal article" date="2018" name="Mol. Plant">
        <title>The genome of Artemisia annua provides insight into the evolution of Asteraceae family and artemisinin biosynthesis.</title>
        <authorList>
            <person name="Shen Q."/>
            <person name="Zhang L."/>
            <person name="Liao Z."/>
            <person name="Wang S."/>
            <person name="Yan T."/>
            <person name="Shi P."/>
            <person name="Liu M."/>
            <person name="Fu X."/>
            <person name="Pan Q."/>
            <person name="Wang Y."/>
            <person name="Lv Z."/>
            <person name="Lu X."/>
            <person name="Zhang F."/>
            <person name="Jiang W."/>
            <person name="Ma Y."/>
            <person name="Chen M."/>
            <person name="Hao X."/>
            <person name="Li L."/>
            <person name="Tang Y."/>
            <person name="Lv G."/>
            <person name="Zhou Y."/>
            <person name="Sun X."/>
            <person name="Brodelius P.E."/>
            <person name="Rose J.K.C."/>
            <person name="Tang K."/>
        </authorList>
    </citation>
    <scope>NUCLEOTIDE SEQUENCE [LARGE SCALE GENOMIC DNA]</scope>
    <source>
        <strain evidence="3">cv. Huhao1</strain>
        <tissue evidence="2">Leaf</tissue>
    </source>
</reference>
<evidence type="ECO:0000313" key="2">
    <source>
        <dbReference type="EMBL" id="PWA38453.1"/>
    </source>
</evidence>
<dbReference type="GO" id="GO:0009507">
    <property type="term" value="C:chloroplast"/>
    <property type="evidence" value="ECO:0007669"/>
    <property type="project" value="TreeGrafter"/>
</dbReference>
<dbReference type="OrthoDB" id="10031169at2759"/>
<comment type="caution">
    <text evidence="2">The sequence shown here is derived from an EMBL/GenBank/DDBJ whole genome shotgun (WGS) entry which is preliminary data.</text>
</comment>
<name>A0A2U1KP53_ARTAN</name>
<sequence length="94" mass="10481">MVSICRWEAKQILARNLMLTQVVNFQKGNALVLDPQFVHGIKCIVLDSSLDKEFVAKAITLPGEGEIMDIMEIADPDAVHVVRSFIRKQLASES</sequence>
<dbReference type="Proteomes" id="UP000245207">
    <property type="component" value="Unassembled WGS sequence"/>
</dbReference>
<organism evidence="2 3">
    <name type="scientific">Artemisia annua</name>
    <name type="common">Sweet wormwood</name>
    <dbReference type="NCBI Taxonomy" id="35608"/>
    <lineage>
        <taxon>Eukaryota</taxon>
        <taxon>Viridiplantae</taxon>
        <taxon>Streptophyta</taxon>
        <taxon>Embryophyta</taxon>
        <taxon>Tracheophyta</taxon>
        <taxon>Spermatophyta</taxon>
        <taxon>Magnoliopsida</taxon>
        <taxon>eudicotyledons</taxon>
        <taxon>Gunneridae</taxon>
        <taxon>Pentapetalae</taxon>
        <taxon>asterids</taxon>
        <taxon>campanulids</taxon>
        <taxon>Asterales</taxon>
        <taxon>Asteraceae</taxon>
        <taxon>Asteroideae</taxon>
        <taxon>Anthemideae</taxon>
        <taxon>Artemisiinae</taxon>
        <taxon>Artemisia</taxon>
    </lineage>
</organism>
<evidence type="ECO:0000313" key="3">
    <source>
        <dbReference type="Proteomes" id="UP000245207"/>
    </source>
</evidence>
<dbReference type="GO" id="GO:0008270">
    <property type="term" value="F:zinc ion binding"/>
    <property type="evidence" value="ECO:0007669"/>
    <property type="project" value="InterPro"/>
</dbReference>
<dbReference type="InterPro" id="IPR012779">
    <property type="entry name" value="Peptidase_M1_pepN"/>
</dbReference>
<dbReference type="Gene3D" id="1.25.50.10">
    <property type="entry name" value="Peptidase M1, alanyl aminopeptidase, C-terminal domain"/>
    <property type="match status" value="1"/>
</dbReference>
<dbReference type="EMBL" id="PKPP01015615">
    <property type="protein sequence ID" value="PWA38453.1"/>
    <property type="molecule type" value="Genomic_DNA"/>
</dbReference>
<dbReference type="PANTHER" id="PTHR46322:SF1">
    <property type="entry name" value="PUROMYCIN-SENSITIVE AMINOPEPTIDASE"/>
    <property type="match status" value="1"/>
</dbReference>
<accession>A0A2U1KP53</accession>
<evidence type="ECO:0000259" key="1">
    <source>
        <dbReference type="Pfam" id="PF17432"/>
    </source>
</evidence>
<protein>
    <submittedName>
        <fullName evidence="2">Peptidase M1 family protein</fullName>
    </submittedName>
</protein>
<keyword evidence="3" id="KW-1185">Reference proteome</keyword>
<dbReference type="PANTHER" id="PTHR46322">
    <property type="entry name" value="PUROMYCIN-SENSITIVE AMINOPEPTIDASE"/>
    <property type="match status" value="1"/>
</dbReference>
<dbReference type="Pfam" id="PF17432">
    <property type="entry name" value="DUF3458_C"/>
    <property type="match status" value="1"/>
</dbReference>